<evidence type="ECO:0000313" key="2">
    <source>
        <dbReference type="RefSeq" id="XP_022638360.1"/>
    </source>
</evidence>
<organism evidence="1 2">
    <name type="scientific">Vigna radiata var. radiata</name>
    <name type="common">Mung bean</name>
    <name type="synonym">Phaseolus aureus</name>
    <dbReference type="NCBI Taxonomy" id="3916"/>
    <lineage>
        <taxon>Eukaryota</taxon>
        <taxon>Viridiplantae</taxon>
        <taxon>Streptophyta</taxon>
        <taxon>Embryophyta</taxon>
        <taxon>Tracheophyta</taxon>
        <taxon>Spermatophyta</taxon>
        <taxon>Magnoliopsida</taxon>
        <taxon>eudicotyledons</taxon>
        <taxon>Gunneridae</taxon>
        <taxon>Pentapetalae</taxon>
        <taxon>rosids</taxon>
        <taxon>fabids</taxon>
        <taxon>Fabales</taxon>
        <taxon>Fabaceae</taxon>
        <taxon>Papilionoideae</taxon>
        <taxon>50 kb inversion clade</taxon>
        <taxon>NPAAA clade</taxon>
        <taxon>indigoferoid/millettioid clade</taxon>
        <taxon>Phaseoleae</taxon>
        <taxon>Vigna</taxon>
    </lineage>
</organism>
<evidence type="ECO:0000313" key="1">
    <source>
        <dbReference type="Proteomes" id="UP000087766"/>
    </source>
</evidence>
<accession>A0A3Q0F2V8</accession>
<dbReference type="STRING" id="3916.A0A3Q0F2V8"/>
<gene>
    <name evidence="2" type="primary">LOC106766279</name>
</gene>
<protein>
    <submittedName>
        <fullName evidence="2">Uncharacterized protein LOC106766279</fullName>
    </submittedName>
</protein>
<dbReference type="RefSeq" id="XP_022638360.1">
    <property type="nucleotide sequence ID" value="XM_022782639.1"/>
</dbReference>
<dbReference type="Proteomes" id="UP000087766">
    <property type="component" value="Chromosome 7"/>
</dbReference>
<sequence length="102" mass="11702">MVKKGNIVQYRERLDKSLALPHLTDEQILKTLVKTQLQRSSSKVEIEGCNEKLVETKTKEIYDFLSMLRSASGDNSAGSSTSRSDWKVSYRCHVFFTFQLLI</sequence>
<reference evidence="1" key="1">
    <citation type="journal article" date="2014" name="Nat. Commun.">
        <title>Genome sequence of mungbean and insights into evolution within Vigna species.</title>
        <authorList>
            <person name="Kang Y.J."/>
            <person name="Kim S.K."/>
            <person name="Kim M.Y."/>
            <person name="Lestari P."/>
            <person name="Kim K.H."/>
            <person name="Ha B.K."/>
            <person name="Jun T.H."/>
            <person name="Hwang W.J."/>
            <person name="Lee T."/>
            <person name="Lee J."/>
            <person name="Shim S."/>
            <person name="Yoon M.Y."/>
            <person name="Jang Y.E."/>
            <person name="Han K.S."/>
            <person name="Taeprayoon P."/>
            <person name="Yoon N."/>
            <person name="Somta P."/>
            <person name="Tanya P."/>
            <person name="Kim K.S."/>
            <person name="Gwag J.G."/>
            <person name="Moon J.K."/>
            <person name="Lee Y.H."/>
            <person name="Park B.S."/>
            <person name="Bombarely A."/>
            <person name="Doyle J.J."/>
            <person name="Jackson S.A."/>
            <person name="Schafleitner R."/>
            <person name="Srinives P."/>
            <person name="Varshney R.K."/>
            <person name="Lee S.H."/>
        </authorList>
    </citation>
    <scope>NUCLEOTIDE SEQUENCE [LARGE SCALE GENOMIC DNA]</scope>
    <source>
        <strain evidence="1">cv. VC1973A</strain>
    </source>
</reference>
<dbReference type="OrthoDB" id="17317at2759"/>
<dbReference type="PANTHER" id="PTHR34560">
    <property type="entry name" value="POLYKETIDE CYCLASE/DEHYDRASE/LIPID TRANSPORT SUPERFAMILY PROTEIN"/>
    <property type="match status" value="1"/>
</dbReference>
<dbReference type="GeneID" id="106766279"/>
<proteinExistence type="predicted"/>
<reference evidence="2" key="2">
    <citation type="submission" date="2025-08" db="UniProtKB">
        <authorList>
            <consortium name="RefSeq"/>
        </authorList>
    </citation>
    <scope>IDENTIFICATION</scope>
    <source>
        <tissue evidence="2">Leaf</tissue>
    </source>
</reference>
<dbReference type="KEGG" id="vra:106766279"/>
<keyword evidence="1" id="KW-1185">Reference proteome</keyword>
<name>A0A3Q0F2V8_VIGRR</name>
<dbReference type="PANTHER" id="PTHR34560:SF1">
    <property type="entry name" value="START DOMAIN-CONTAINING PROTEIN"/>
    <property type="match status" value="1"/>
</dbReference>
<dbReference type="AlphaFoldDB" id="A0A3Q0F2V8"/>